<evidence type="ECO:0000259" key="1">
    <source>
        <dbReference type="Pfam" id="PF04230"/>
    </source>
</evidence>
<proteinExistence type="predicted"/>
<dbReference type="PANTHER" id="PTHR36836:SF1">
    <property type="entry name" value="COLANIC ACID BIOSYNTHESIS PROTEIN WCAK"/>
    <property type="match status" value="1"/>
</dbReference>
<organism evidence="2 3">
    <name type="scientific">Falsiroseomonas frigidaquae</name>
    <dbReference type="NCBI Taxonomy" id="487318"/>
    <lineage>
        <taxon>Bacteria</taxon>
        <taxon>Pseudomonadati</taxon>
        <taxon>Pseudomonadota</taxon>
        <taxon>Alphaproteobacteria</taxon>
        <taxon>Acetobacterales</taxon>
        <taxon>Roseomonadaceae</taxon>
        <taxon>Falsiroseomonas</taxon>
    </lineage>
</organism>
<dbReference type="Proteomes" id="UP000765160">
    <property type="component" value="Unassembled WGS sequence"/>
</dbReference>
<dbReference type="Pfam" id="PF04230">
    <property type="entry name" value="PS_pyruv_trans"/>
    <property type="match status" value="1"/>
</dbReference>
<name>A0ABX1F8W3_9PROT</name>
<evidence type="ECO:0000313" key="2">
    <source>
        <dbReference type="EMBL" id="NKE48659.1"/>
    </source>
</evidence>
<keyword evidence="3" id="KW-1185">Reference proteome</keyword>
<dbReference type="PANTHER" id="PTHR36836">
    <property type="entry name" value="COLANIC ACID BIOSYNTHESIS PROTEIN WCAK"/>
    <property type="match status" value="1"/>
</dbReference>
<reference evidence="2 3" key="1">
    <citation type="submission" date="2020-03" db="EMBL/GenBank/DDBJ databases">
        <title>Roseomonas selenitidurans sp. nov. isolated from soil.</title>
        <authorList>
            <person name="Liu H."/>
        </authorList>
    </citation>
    <scope>NUCLEOTIDE SEQUENCE [LARGE SCALE GENOMIC DNA]</scope>
    <source>
        <strain evidence="2 3">JCM 15073</strain>
    </source>
</reference>
<comment type="caution">
    <text evidence="2">The sequence shown here is derived from an EMBL/GenBank/DDBJ whole genome shotgun (WGS) entry which is preliminary data.</text>
</comment>
<dbReference type="GO" id="GO:0016740">
    <property type="term" value="F:transferase activity"/>
    <property type="evidence" value="ECO:0007669"/>
    <property type="project" value="UniProtKB-KW"/>
</dbReference>
<gene>
    <name evidence="2" type="ORF">HB662_28090</name>
</gene>
<dbReference type="InterPro" id="IPR007345">
    <property type="entry name" value="Polysacch_pyruvyl_Trfase"/>
</dbReference>
<sequence>MSDEMPLLAEPRFGLRHQQFLTARASMRDGPPFPVLVNDTRTQNNIGCRVTTEGVLALMEAYGFPSGHSITLSELVDLSKAALQERHNEGSLDVEGVLEAVQATAQYGSLAALLKKASLVVVNGEGSFYDRQLKGLATLAVAILARETLGKPVAIVNQSVVLDDPLMAAMAMRAYDSADVVAFREPMSLDRLGQHNVRRPILAADTAFLHAFATPAERVEAVPAGLFPNLYLAGRFPVGTVLLGGSSALFRADRPPFTGYAFYRDLAQALLQRGHPVGLYAADAADERMLSALAVELDLPMASAATPPQEVLALMNAASCYISGRWHASILAACVGTPPILGSANFFKTQALHEMLELPWKMFDYHDLEHDAQSILQTVDAIFTAGDELRSQIRQKATHWAHTAHLWAEACCTRG</sequence>
<dbReference type="EMBL" id="JAAVTX010000012">
    <property type="protein sequence ID" value="NKE48659.1"/>
    <property type="molecule type" value="Genomic_DNA"/>
</dbReference>
<protein>
    <submittedName>
        <fullName evidence="2">Polysaccharide pyruvyl transferase family protein</fullName>
    </submittedName>
</protein>
<dbReference type="RefSeq" id="WP_168055274.1">
    <property type="nucleotide sequence ID" value="NZ_JAATJR010000012.1"/>
</dbReference>
<evidence type="ECO:0000313" key="3">
    <source>
        <dbReference type="Proteomes" id="UP000765160"/>
    </source>
</evidence>
<accession>A0ABX1F8W3</accession>
<feature type="domain" description="Polysaccharide pyruvyl transferase" evidence="1">
    <location>
        <begin position="113"/>
        <end position="340"/>
    </location>
</feature>
<keyword evidence="2" id="KW-0808">Transferase</keyword>